<dbReference type="Gene3D" id="3.40.50.2020">
    <property type="match status" value="1"/>
</dbReference>
<dbReference type="CDD" id="cd06223">
    <property type="entry name" value="PRTases_typeI"/>
    <property type="match status" value="1"/>
</dbReference>
<evidence type="ECO:0000313" key="2">
    <source>
        <dbReference type="Proteomes" id="UP001164761"/>
    </source>
</evidence>
<dbReference type="InterPro" id="IPR000836">
    <property type="entry name" value="PRTase_dom"/>
</dbReference>
<keyword evidence="2" id="KW-1185">Reference proteome</keyword>
<dbReference type="RefSeq" id="WP_268006974.1">
    <property type="nucleotide sequence ID" value="NZ_BSUT01000001.1"/>
</dbReference>
<dbReference type="EMBL" id="CP104067">
    <property type="protein sequence ID" value="WAH43098.1"/>
    <property type="molecule type" value="Genomic_DNA"/>
</dbReference>
<reference evidence="1" key="1">
    <citation type="submission" date="2022-08" db="EMBL/GenBank/DDBJ databases">
        <title>Alicyclobacillus fastidiosus DSM 17978, complete genome.</title>
        <authorList>
            <person name="Wang Q."/>
            <person name="Cai R."/>
            <person name="Wang Z."/>
        </authorList>
    </citation>
    <scope>NUCLEOTIDE SEQUENCE</scope>
    <source>
        <strain evidence="1">DSM 17978</strain>
    </source>
</reference>
<evidence type="ECO:0000313" key="1">
    <source>
        <dbReference type="EMBL" id="WAH43098.1"/>
    </source>
</evidence>
<name>A0ABY6ZKI5_9BACL</name>
<keyword evidence="1" id="KW-0808">Transferase</keyword>
<dbReference type="InterPro" id="IPR029057">
    <property type="entry name" value="PRTase-like"/>
</dbReference>
<keyword evidence="1" id="KW-0328">Glycosyltransferase</keyword>
<accession>A0ABY6ZKI5</accession>
<proteinExistence type="predicted"/>
<gene>
    <name evidence="1" type="ORF">NZD89_06745</name>
</gene>
<organism evidence="1 2">
    <name type="scientific">Alicyclobacillus fastidiosus</name>
    <dbReference type="NCBI Taxonomy" id="392011"/>
    <lineage>
        <taxon>Bacteria</taxon>
        <taxon>Bacillati</taxon>
        <taxon>Bacillota</taxon>
        <taxon>Bacilli</taxon>
        <taxon>Bacillales</taxon>
        <taxon>Alicyclobacillaceae</taxon>
        <taxon>Alicyclobacillus</taxon>
    </lineage>
</organism>
<protein>
    <submittedName>
        <fullName evidence="1">Phosphoribosyltransferase</fullName>
    </submittedName>
</protein>
<dbReference type="SUPFAM" id="SSF53271">
    <property type="entry name" value="PRTase-like"/>
    <property type="match status" value="1"/>
</dbReference>
<sequence length="306" mass="34817">MDNRSIKSQLLSRLIYSNAIRVRHKESELPFWYTSGKPGAFYINVEKIAGESVSVKLDEINDILASDQSRHDMSTAITKLIVRLLDSEAEYAKAMHLLTNFYTSTGKKPNAISGGERRDWFFSIPIARQLGVPHVFLFKDGSTCTINSEGTSPSMNPGTNVIHVSDIVNTGSSYKRYWLPALARMDMLSRETYTVVIRGTEGLNLLKENNVSVVSPLTMDADAFHFAYEIGLINRFALDDVQLYLESPREWTRQLLKTSEEKILLHAQHLDDVQKERLSMFLRDDPYGLAEEFPRFFNHTVDSVRS</sequence>
<dbReference type="GO" id="GO:0016757">
    <property type="term" value="F:glycosyltransferase activity"/>
    <property type="evidence" value="ECO:0007669"/>
    <property type="project" value="UniProtKB-KW"/>
</dbReference>
<dbReference type="Proteomes" id="UP001164761">
    <property type="component" value="Chromosome"/>
</dbReference>